<evidence type="ECO:0000313" key="1">
    <source>
        <dbReference type="EMBL" id="NNU34640.1"/>
    </source>
</evidence>
<dbReference type="Proteomes" id="UP000566071">
    <property type="component" value="Unassembled WGS sequence"/>
</dbReference>
<reference evidence="1 2" key="1">
    <citation type="submission" date="2020-05" db="EMBL/GenBank/DDBJ databases">
        <authorList>
            <person name="Khan S.A."/>
            <person name="Jeon C.O."/>
            <person name="Chun B.H."/>
        </authorList>
    </citation>
    <scope>NUCLEOTIDE SEQUENCE [LARGE SCALE GENOMIC DNA]</scope>
    <source>
        <strain evidence="1 2">S1162</strain>
    </source>
</reference>
<proteinExistence type="predicted"/>
<organism evidence="1 2">
    <name type="scientific">Mucilaginibacter humi</name>
    <dbReference type="NCBI Taxonomy" id="2732510"/>
    <lineage>
        <taxon>Bacteria</taxon>
        <taxon>Pseudomonadati</taxon>
        <taxon>Bacteroidota</taxon>
        <taxon>Sphingobacteriia</taxon>
        <taxon>Sphingobacteriales</taxon>
        <taxon>Sphingobacteriaceae</taxon>
        <taxon>Mucilaginibacter</taxon>
    </lineage>
</organism>
<comment type="caution">
    <text evidence="1">The sequence shown here is derived from an EMBL/GenBank/DDBJ whole genome shotgun (WGS) entry which is preliminary data.</text>
</comment>
<name>A0ABX1W6H7_9SPHI</name>
<dbReference type="EMBL" id="JABFCR010000059">
    <property type="protein sequence ID" value="NNU34640.1"/>
    <property type="molecule type" value="Genomic_DNA"/>
</dbReference>
<sequence>MNYATTIVSYTGDNHIILFDKNGSIIGDSPLYEGTWSQARLSTLLPVDYTPYEKQP</sequence>
<protein>
    <submittedName>
        <fullName evidence="1">Uncharacterized protein</fullName>
    </submittedName>
</protein>
<gene>
    <name evidence="1" type="ORF">HK413_12175</name>
</gene>
<keyword evidence="2" id="KW-1185">Reference proteome</keyword>
<accession>A0ABX1W6H7</accession>
<evidence type="ECO:0000313" key="2">
    <source>
        <dbReference type="Proteomes" id="UP000566071"/>
    </source>
</evidence>